<dbReference type="EMBL" id="EU818711">
    <property type="protein sequence ID" value="ACF32651.1"/>
    <property type="molecule type" value="Genomic_DNA"/>
</dbReference>
<dbReference type="AlphaFoldDB" id="B5A7F9"/>
<geneLocation type="plasmid" evidence="2">
    <name>pBUN24</name>
</geneLocation>
<feature type="signal peptide" evidence="1">
    <location>
        <begin position="1"/>
        <end position="25"/>
    </location>
</feature>
<keyword evidence="1" id="KW-0732">Signal</keyword>
<proteinExistence type="predicted"/>
<keyword evidence="2" id="KW-0614">Plasmid</keyword>
<accession>B5A7F9</accession>
<feature type="chain" id="PRO_5002829237" evidence="1">
    <location>
        <begin position="26"/>
        <end position="88"/>
    </location>
</feature>
<name>B5A7F9_BACUN</name>
<protein>
    <submittedName>
        <fullName evidence="2">BUN24p10.0</fullName>
    </submittedName>
</protein>
<evidence type="ECO:0000313" key="2">
    <source>
        <dbReference type="EMBL" id="ACF32651.1"/>
    </source>
</evidence>
<reference evidence="2" key="1">
    <citation type="journal article" date="2013" name="Plasmid">
        <title>Analysis of a novel 8.9kb cryptic plasmid from Bacteroides uniformis, its long-term stability and spread within human microbiota.</title>
        <authorList>
            <person name="Shkoporov A.N."/>
            <person name="Khokhlova E.V."/>
            <person name="Kulagina E.V."/>
            <person name="Smeianov V.V."/>
            <person name="Kuchmiy A.A."/>
            <person name="Kafarskaya L.I."/>
            <person name="Efimov B.A."/>
        </authorList>
    </citation>
    <scope>NUCLEOTIDE SEQUENCE</scope>
    <source>
        <strain evidence="2">BUN24</strain>
        <plasmid evidence="2">pBUN24</plasmid>
    </source>
</reference>
<organism evidence="2">
    <name type="scientific">Bacteroides uniformis</name>
    <dbReference type="NCBI Taxonomy" id="820"/>
    <lineage>
        <taxon>Bacteria</taxon>
        <taxon>Pseudomonadati</taxon>
        <taxon>Bacteroidota</taxon>
        <taxon>Bacteroidia</taxon>
        <taxon>Bacteroidales</taxon>
        <taxon>Bacteroidaceae</taxon>
        <taxon>Bacteroides</taxon>
    </lineage>
</organism>
<evidence type="ECO:0000256" key="1">
    <source>
        <dbReference type="SAM" id="SignalP"/>
    </source>
</evidence>
<sequence>MFFCLWNRFFLCASLRLLPVPLVRAFAVPQGRVFVDCSAVERTARGNRALPCFSSCPTGLRLNISRLSFLIAISLKLWLKSYLWKSEI</sequence>
<gene>
    <name evidence="2" type="ORF">CDS_4</name>
</gene>